<gene>
    <name evidence="7" type="ORF">A6A03_10035</name>
</gene>
<dbReference type="InterPro" id="IPR051784">
    <property type="entry name" value="Nod_factor_ABC_transporter"/>
</dbReference>
<reference evidence="7 8" key="1">
    <citation type="submission" date="2016-04" db="EMBL/GenBank/DDBJ databases">
        <title>Chloroflexus islandicus sp. nov., a thermophilic filamentous anoxygenic phototrophic bacterium from geyser Strokkur (Iceland).</title>
        <authorList>
            <person name="Gaisin V.A."/>
            <person name="Kalashnikov A.M."/>
            <person name="Sukhacheva M.V."/>
            <person name="Grouzdev D.S."/>
            <person name="Ivanov T.M."/>
            <person name="Kuznetsov B."/>
            <person name="Gorlenko V.M."/>
        </authorList>
    </citation>
    <scope>NUCLEOTIDE SEQUENCE [LARGE SCALE GENOMIC DNA]</scope>
    <source>
        <strain evidence="8">isl-2</strain>
    </source>
</reference>
<dbReference type="InterPro" id="IPR013525">
    <property type="entry name" value="ABC2_TM"/>
</dbReference>
<dbReference type="InterPro" id="IPR000412">
    <property type="entry name" value="ABC_2_transport"/>
</dbReference>
<dbReference type="PROSITE" id="PS51012">
    <property type="entry name" value="ABC_TM2"/>
    <property type="match status" value="1"/>
</dbReference>
<feature type="transmembrane region" description="Helical" evidence="5">
    <location>
        <begin position="21"/>
        <end position="40"/>
    </location>
</feature>
<feature type="domain" description="ABC transmembrane type-2" evidence="6">
    <location>
        <begin position="20"/>
        <end position="248"/>
    </location>
</feature>
<sequence length="251" mass="26586">MYATYVIWTRHMRKFVQQTEELVGLALQSVLWVVLFGVGMRGMISDVGGSDYMSFILPGIIALSALGGAVGGGMVLLDERLRGIVKEYLAAPIPRLSILLGSAASTATKALFQATLMLIIGLLMGARLAINPVGWLGALVLLAIFAIGFSGLALGVAAISRSIAGYHGMIFLFNLPLLFASNALYPLSVLPGWMQAIVLINPATYLIDAVRALAFGVEATLPLWASGLVLAVFAAASMIFALSLFQRSLRA</sequence>
<keyword evidence="3 5" id="KW-1133">Transmembrane helix</keyword>
<proteinExistence type="inferred from homology"/>
<evidence type="ECO:0000313" key="8">
    <source>
        <dbReference type="Proteomes" id="UP000078287"/>
    </source>
</evidence>
<feature type="transmembrane region" description="Helical" evidence="5">
    <location>
        <begin position="223"/>
        <end position="245"/>
    </location>
</feature>
<comment type="subcellular location">
    <subcellularLocation>
        <location evidence="5">Cell membrane</location>
        <topology evidence="5">Multi-pass membrane protein</topology>
    </subcellularLocation>
    <subcellularLocation>
        <location evidence="1">Membrane</location>
        <topology evidence="1">Multi-pass membrane protein</topology>
    </subcellularLocation>
</comment>
<keyword evidence="2 5" id="KW-0812">Transmembrane</keyword>
<dbReference type="InterPro" id="IPR047817">
    <property type="entry name" value="ABC2_TM_bact-type"/>
</dbReference>
<dbReference type="Proteomes" id="UP000078287">
    <property type="component" value="Unassembled WGS sequence"/>
</dbReference>
<organism evidence="7 8">
    <name type="scientific">Chloroflexus islandicus</name>
    <dbReference type="NCBI Taxonomy" id="1707952"/>
    <lineage>
        <taxon>Bacteria</taxon>
        <taxon>Bacillati</taxon>
        <taxon>Chloroflexota</taxon>
        <taxon>Chloroflexia</taxon>
        <taxon>Chloroflexales</taxon>
        <taxon>Chloroflexineae</taxon>
        <taxon>Chloroflexaceae</taxon>
        <taxon>Chloroflexus</taxon>
    </lineage>
</organism>
<protein>
    <recommendedName>
        <fullName evidence="5">Transport permease protein</fullName>
    </recommendedName>
</protein>
<keyword evidence="4 5" id="KW-0472">Membrane</keyword>
<evidence type="ECO:0000256" key="5">
    <source>
        <dbReference type="RuleBase" id="RU361157"/>
    </source>
</evidence>
<dbReference type="RefSeq" id="WP_066783700.1">
    <property type="nucleotide sequence ID" value="NZ_LWQS01000036.1"/>
</dbReference>
<evidence type="ECO:0000256" key="2">
    <source>
        <dbReference type="ARBA" id="ARBA00022692"/>
    </source>
</evidence>
<dbReference type="GO" id="GO:0043190">
    <property type="term" value="C:ATP-binding cassette (ABC) transporter complex"/>
    <property type="evidence" value="ECO:0007669"/>
    <property type="project" value="InterPro"/>
</dbReference>
<dbReference type="STRING" id="1707952.A6A03_10035"/>
<feature type="transmembrane region" description="Helical" evidence="5">
    <location>
        <begin position="52"/>
        <end position="77"/>
    </location>
</feature>
<feature type="transmembrane region" description="Helical" evidence="5">
    <location>
        <begin position="135"/>
        <end position="159"/>
    </location>
</feature>
<keyword evidence="8" id="KW-1185">Reference proteome</keyword>
<dbReference type="GO" id="GO:0140359">
    <property type="term" value="F:ABC-type transporter activity"/>
    <property type="evidence" value="ECO:0007669"/>
    <property type="project" value="InterPro"/>
</dbReference>
<name>A0A178MFQ7_9CHLR</name>
<dbReference type="PANTHER" id="PTHR43229">
    <property type="entry name" value="NODULATION PROTEIN J"/>
    <property type="match status" value="1"/>
</dbReference>
<dbReference type="PIRSF" id="PIRSF006648">
    <property type="entry name" value="DrrB"/>
    <property type="match status" value="1"/>
</dbReference>
<accession>A0A178MFQ7</accession>
<feature type="transmembrane region" description="Helical" evidence="5">
    <location>
        <begin position="166"/>
        <end position="185"/>
    </location>
</feature>
<evidence type="ECO:0000313" key="7">
    <source>
        <dbReference type="EMBL" id="OAN47581.1"/>
    </source>
</evidence>
<dbReference type="AlphaFoldDB" id="A0A178MFQ7"/>
<keyword evidence="5" id="KW-0813">Transport</keyword>
<evidence type="ECO:0000256" key="3">
    <source>
        <dbReference type="ARBA" id="ARBA00022989"/>
    </source>
</evidence>
<evidence type="ECO:0000256" key="4">
    <source>
        <dbReference type="ARBA" id="ARBA00023136"/>
    </source>
</evidence>
<dbReference type="EMBL" id="LWQS01000036">
    <property type="protein sequence ID" value="OAN47581.1"/>
    <property type="molecule type" value="Genomic_DNA"/>
</dbReference>
<comment type="similarity">
    <text evidence="5">Belongs to the ABC-2 integral membrane protein family.</text>
</comment>
<keyword evidence="5" id="KW-1003">Cell membrane</keyword>
<dbReference type="OrthoDB" id="9788252at2"/>
<feature type="transmembrane region" description="Helical" evidence="5">
    <location>
        <begin position="98"/>
        <end position="123"/>
    </location>
</feature>
<evidence type="ECO:0000259" key="6">
    <source>
        <dbReference type="PROSITE" id="PS51012"/>
    </source>
</evidence>
<comment type="caution">
    <text evidence="7">The sequence shown here is derived from an EMBL/GenBank/DDBJ whole genome shotgun (WGS) entry which is preliminary data.</text>
</comment>
<dbReference type="Pfam" id="PF01061">
    <property type="entry name" value="ABC2_membrane"/>
    <property type="match status" value="1"/>
</dbReference>
<evidence type="ECO:0000256" key="1">
    <source>
        <dbReference type="ARBA" id="ARBA00004141"/>
    </source>
</evidence>
<dbReference type="PANTHER" id="PTHR43229:SF2">
    <property type="entry name" value="NODULATION PROTEIN J"/>
    <property type="match status" value="1"/>
</dbReference>
<dbReference type="PRINTS" id="PR00164">
    <property type="entry name" value="ABC2TRNSPORT"/>
</dbReference>